<evidence type="ECO:0000256" key="4">
    <source>
        <dbReference type="SAM" id="MobiDB-lite"/>
    </source>
</evidence>
<dbReference type="InterPro" id="IPR000843">
    <property type="entry name" value="HTH_LacI"/>
</dbReference>
<dbReference type="SMART" id="SM00354">
    <property type="entry name" value="HTH_LACI"/>
    <property type="match status" value="1"/>
</dbReference>
<feature type="compositionally biased region" description="Pro residues" evidence="4">
    <location>
        <begin position="10"/>
        <end position="22"/>
    </location>
</feature>
<keyword evidence="7" id="KW-1185">Reference proteome</keyword>
<evidence type="ECO:0000313" key="7">
    <source>
        <dbReference type="Proteomes" id="UP000632222"/>
    </source>
</evidence>
<evidence type="ECO:0000256" key="2">
    <source>
        <dbReference type="ARBA" id="ARBA00023125"/>
    </source>
</evidence>
<keyword evidence="2" id="KW-0238">DNA-binding</keyword>
<name>A0ABQ2D584_9DEIO</name>
<reference evidence="7" key="1">
    <citation type="journal article" date="2019" name="Int. J. Syst. Evol. Microbiol.">
        <title>The Global Catalogue of Microorganisms (GCM) 10K type strain sequencing project: providing services to taxonomists for standard genome sequencing and annotation.</title>
        <authorList>
            <consortium name="The Broad Institute Genomics Platform"/>
            <consortium name="The Broad Institute Genome Sequencing Center for Infectious Disease"/>
            <person name="Wu L."/>
            <person name="Ma J."/>
        </authorList>
    </citation>
    <scope>NUCLEOTIDE SEQUENCE [LARGE SCALE GENOMIC DNA]</scope>
    <source>
        <strain evidence="7">JCM 14370</strain>
    </source>
</reference>
<organism evidence="6 7">
    <name type="scientific">Deinococcus roseus</name>
    <dbReference type="NCBI Taxonomy" id="392414"/>
    <lineage>
        <taxon>Bacteria</taxon>
        <taxon>Thermotogati</taxon>
        <taxon>Deinococcota</taxon>
        <taxon>Deinococci</taxon>
        <taxon>Deinococcales</taxon>
        <taxon>Deinococcaceae</taxon>
        <taxon>Deinococcus</taxon>
    </lineage>
</organism>
<dbReference type="CDD" id="cd06267">
    <property type="entry name" value="PBP1_LacI_sugar_binding-like"/>
    <property type="match status" value="1"/>
</dbReference>
<feature type="region of interest" description="Disordered" evidence="4">
    <location>
        <begin position="1"/>
        <end position="25"/>
    </location>
</feature>
<evidence type="ECO:0000313" key="6">
    <source>
        <dbReference type="EMBL" id="GGJ43322.1"/>
    </source>
</evidence>
<dbReference type="PRINTS" id="PR00036">
    <property type="entry name" value="HTHLACI"/>
</dbReference>
<feature type="domain" description="HTH lacI-type" evidence="5">
    <location>
        <begin position="25"/>
        <end position="79"/>
    </location>
</feature>
<dbReference type="InterPro" id="IPR010982">
    <property type="entry name" value="Lambda_DNA-bd_dom_sf"/>
</dbReference>
<evidence type="ECO:0000256" key="3">
    <source>
        <dbReference type="ARBA" id="ARBA00023163"/>
    </source>
</evidence>
<protein>
    <submittedName>
        <fullName evidence="6">LacI family transcriptional regulator</fullName>
    </submittedName>
</protein>
<dbReference type="Proteomes" id="UP000632222">
    <property type="component" value="Unassembled WGS sequence"/>
</dbReference>
<dbReference type="PANTHER" id="PTHR30146:SF109">
    <property type="entry name" value="HTH-TYPE TRANSCRIPTIONAL REGULATOR GALS"/>
    <property type="match status" value="1"/>
</dbReference>
<keyword evidence="3" id="KW-0804">Transcription</keyword>
<dbReference type="Pfam" id="PF13377">
    <property type="entry name" value="Peripla_BP_3"/>
    <property type="match status" value="1"/>
</dbReference>
<dbReference type="EMBL" id="BMOD01000013">
    <property type="protein sequence ID" value="GGJ43322.1"/>
    <property type="molecule type" value="Genomic_DNA"/>
</dbReference>
<gene>
    <name evidence="6" type="primary">lacI</name>
    <name evidence="6" type="ORF">GCM10008938_32000</name>
</gene>
<dbReference type="InterPro" id="IPR028082">
    <property type="entry name" value="Peripla_BP_I"/>
</dbReference>
<evidence type="ECO:0000259" key="5">
    <source>
        <dbReference type="PROSITE" id="PS50932"/>
    </source>
</evidence>
<dbReference type="PROSITE" id="PS50932">
    <property type="entry name" value="HTH_LACI_2"/>
    <property type="match status" value="1"/>
</dbReference>
<dbReference type="SUPFAM" id="SSF53822">
    <property type="entry name" value="Periplasmic binding protein-like I"/>
    <property type="match status" value="1"/>
</dbReference>
<dbReference type="Gene3D" id="1.10.260.40">
    <property type="entry name" value="lambda repressor-like DNA-binding domains"/>
    <property type="match status" value="1"/>
</dbReference>
<dbReference type="InterPro" id="IPR046335">
    <property type="entry name" value="LacI/GalR-like_sensor"/>
</dbReference>
<sequence>MTRKRVSIPTPAPEPTPAPSIPRKPTMQDVANVAGVSLKTVSRVVNNEPNVESATAARVQAAIQEMGFRRNEIARSLRPGQTTSTLGLVTEDISNPFYSSLARGIEEVARGRGCLVIAGSSEEDALREKELVNTLLQRSVDGLLVVPAAGDHTYLNAQRISEPVVFMDRPPEGIQADMVLLDNRGGAYQAVEHLIARGHSRIAFVDGHPYVHTGLERMNGYRQALAAANITYDRSLVVVGCHDPQQAEQATLNLLKLPNPPTAIFATNNRLSIGVLKGLTSSGKWLDLAGFDDFELADMLPFEVTVVRYDTIQMGRVAAEMLFARLDGDTSPPQTRIIEVEVVVRGPGRVGLPSGY</sequence>
<accession>A0ABQ2D584</accession>
<dbReference type="RefSeq" id="WP_229684844.1">
    <property type="nucleotide sequence ID" value="NZ_BMOD01000013.1"/>
</dbReference>
<dbReference type="Gene3D" id="3.40.50.2300">
    <property type="match status" value="2"/>
</dbReference>
<keyword evidence="1" id="KW-0805">Transcription regulation</keyword>
<comment type="caution">
    <text evidence="6">The sequence shown here is derived from an EMBL/GenBank/DDBJ whole genome shotgun (WGS) entry which is preliminary data.</text>
</comment>
<dbReference type="SUPFAM" id="SSF47413">
    <property type="entry name" value="lambda repressor-like DNA-binding domains"/>
    <property type="match status" value="1"/>
</dbReference>
<dbReference type="PANTHER" id="PTHR30146">
    <property type="entry name" value="LACI-RELATED TRANSCRIPTIONAL REPRESSOR"/>
    <property type="match status" value="1"/>
</dbReference>
<dbReference type="PROSITE" id="PS00356">
    <property type="entry name" value="HTH_LACI_1"/>
    <property type="match status" value="1"/>
</dbReference>
<evidence type="ECO:0000256" key="1">
    <source>
        <dbReference type="ARBA" id="ARBA00023015"/>
    </source>
</evidence>
<dbReference type="Pfam" id="PF00356">
    <property type="entry name" value="LacI"/>
    <property type="match status" value="1"/>
</dbReference>
<proteinExistence type="predicted"/>
<dbReference type="CDD" id="cd01392">
    <property type="entry name" value="HTH_LacI"/>
    <property type="match status" value="1"/>
</dbReference>